<dbReference type="AlphaFoldDB" id="A0A0V8RZP9"/>
<dbReference type="InterPro" id="IPR010310">
    <property type="entry name" value="T7SS_ESAT-6-like"/>
</dbReference>
<dbReference type="OrthoDB" id="3253863at2"/>
<evidence type="ECO:0000256" key="1">
    <source>
        <dbReference type="RuleBase" id="RU362001"/>
    </source>
</evidence>
<sequence>MEVHMADQRAAEGALKEGFAAVESTKNDIDGHTTRLKGDLSTIGSSWQGEASVQFQSLMDQWDENVRKVNQALQDLADNLRATDSSMTDNESETKNSFSQLLGGL</sequence>
<dbReference type="Pfam" id="PF06013">
    <property type="entry name" value="WXG100"/>
    <property type="match status" value="1"/>
</dbReference>
<gene>
    <name evidence="3" type="ORF">APY09_04240</name>
</gene>
<organism evidence="3 4">
    <name type="scientific">Schaalia odontolytica</name>
    <dbReference type="NCBI Taxonomy" id="1660"/>
    <lineage>
        <taxon>Bacteria</taxon>
        <taxon>Bacillati</taxon>
        <taxon>Actinomycetota</taxon>
        <taxon>Actinomycetes</taxon>
        <taxon>Actinomycetales</taxon>
        <taxon>Actinomycetaceae</taxon>
        <taxon>Schaalia</taxon>
    </lineage>
</organism>
<evidence type="ECO:0000313" key="3">
    <source>
        <dbReference type="EMBL" id="KSW13558.1"/>
    </source>
</evidence>
<comment type="caution">
    <text evidence="3">The sequence shown here is derived from an EMBL/GenBank/DDBJ whole genome shotgun (WGS) entry which is preliminary data.</text>
</comment>
<dbReference type="Proteomes" id="UP000054686">
    <property type="component" value="Unassembled WGS sequence"/>
</dbReference>
<name>A0A0V8RZP9_9ACTO</name>
<dbReference type="EMBL" id="LLVT01000001">
    <property type="protein sequence ID" value="KSW13558.1"/>
    <property type="molecule type" value="Genomic_DNA"/>
</dbReference>
<reference evidence="3 4" key="1">
    <citation type="submission" date="2015-10" db="EMBL/GenBank/DDBJ databases">
        <title>Draft Genome of Actinomyces odontolyticus subsp. actinosynbacter strain XH001.</title>
        <authorList>
            <person name="Mclean J.S."/>
            <person name="He X."/>
        </authorList>
    </citation>
    <scope>NUCLEOTIDE SEQUENCE [LARGE SCALE GENOMIC DNA]</scope>
    <source>
        <strain evidence="3 4">XH001</strain>
    </source>
</reference>
<protein>
    <recommendedName>
        <fullName evidence="1">ESAT-6-like protein</fullName>
    </recommendedName>
</protein>
<evidence type="ECO:0000313" key="4">
    <source>
        <dbReference type="Proteomes" id="UP000054686"/>
    </source>
</evidence>
<feature type="region of interest" description="Disordered" evidence="2">
    <location>
        <begin position="82"/>
        <end position="105"/>
    </location>
</feature>
<evidence type="ECO:0000256" key="2">
    <source>
        <dbReference type="SAM" id="MobiDB-lite"/>
    </source>
</evidence>
<accession>A0A0V8RZP9</accession>
<proteinExistence type="inferred from homology"/>
<dbReference type="Gene3D" id="1.10.287.1060">
    <property type="entry name" value="ESAT-6-like"/>
    <property type="match status" value="1"/>
</dbReference>
<comment type="similarity">
    <text evidence="1">Belongs to the WXG100 family.</text>
</comment>
<dbReference type="SUPFAM" id="SSF140453">
    <property type="entry name" value="EsxAB dimer-like"/>
    <property type="match status" value="1"/>
</dbReference>
<dbReference type="NCBIfam" id="TIGR03930">
    <property type="entry name" value="WXG100_ESAT6"/>
    <property type="match status" value="1"/>
</dbReference>
<dbReference type="InterPro" id="IPR036689">
    <property type="entry name" value="ESAT-6-like_sf"/>
</dbReference>